<dbReference type="InterPro" id="IPR022385">
    <property type="entry name" value="Rhs_assc_core"/>
</dbReference>
<dbReference type="InterPro" id="IPR050708">
    <property type="entry name" value="T6SS_VgrG/RHS"/>
</dbReference>
<dbReference type="NCBIfam" id="TIGR01643">
    <property type="entry name" value="YD_repeat_2x"/>
    <property type="match status" value="9"/>
</dbReference>
<dbReference type="RefSeq" id="WP_177173121.1">
    <property type="nucleotide sequence ID" value="NZ_FOGC01000006.1"/>
</dbReference>
<dbReference type="Pfam" id="PF25023">
    <property type="entry name" value="TEN_YD-shell"/>
    <property type="match status" value="3"/>
</dbReference>
<feature type="domain" description="Teneurin-like YD-shell" evidence="3">
    <location>
        <begin position="884"/>
        <end position="1068"/>
    </location>
</feature>
<dbReference type="PANTHER" id="PTHR32305">
    <property type="match status" value="1"/>
</dbReference>
<accession>A0A1H9INL3</accession>
<sequence length="1420" mass="160985">MLRNVRTSTRHFTLRVLLLLWCAIFTPWVSANSPLSQGFSSRVSAEVTLPNTEYQEATVDLRVKILGGELVLTRAWVNSQWIINPSWATLRFQGRGSEGRPLQITRAGTRYRVDQQAGLYRARTSTLRQREKGWQWQDSQGNWIDYDTAGRITQYGNKNLILAKFELDSSGRRLAVKDHHGRVIYRFQYDEQERLVSVSDLSGRTVGYQWQGNQLCRVTDVEGHLWHYQYDGNGQLVKRIDPDGGVMTLQYDNSAIAPKTAMLSGREAKGELAPLSSVDSTQRGGLPRAHINKVIDKSGAITTWQRHAVPFNGGWWVEKTGPDGAVERHDFDREGRLTQAMINGQVITRWARPDNHTQEITEEGGAITRLRYDSAQRIQQMISPEGKHSSFSYDPSHGRLSLYRNSAGIATEFSYDERGNLITMTLAAGTPERYRFAWQYDTYGQPTTITEGEGDSILQSVITYDQQGNPLTLTQQGQRKYQFDYNVEGQVTAITDPLGHHWQYRYNASGQLVQATDPLQQNTTYHYDALSRLTAIIDPLGHQLTYHWQRLPLGYRLQLTDETNRSWLYQFDALERLVKTTSPQGNETTQAFNLDGRLSQLTEPSGETHRLEYGAIGSRDQGRVVRYTNPVNQERYEYSPAGLPSSLSMLPGLVQRIQYNAQDLPAVVEDTAGRREVREYNALGALTRTIDRLGAETRYRYQPNGELAAVTTPLGRQFTFEQDAFGDAVRESRPSGNRYRYQYDLAGQLTAQQDGLGNRIDYRYDAAGQLIEAHYFAPLQTQPEQTIEYRYDAAGYLTEVTQRGKTESHFTFTYDARGQLLSETLRYGNQHSTIRTQLQYRYTEDGQRQSITYPDNSELEFRWQNDRLREVIHPNGQRERRETWQWYQPTTIQRPGSEQTLSFDALMRPQTSTLSVNKLIVDQQRYQYDDAGNITEQVRNGQATRYQYDAEDRLTLTRSALGSVQRLGYDAEGNRTFTSNASGAWLYNDKQQLVKRGSGTSEVEYRWGVTGDLLEETRAQATTTYQYNAANQLVTVSRNNHILAEYHYDAFGRRIGKWVGGTQQWFVYSPEGLLAQLDGHGQMQQAWGWEPGTLYGSKPLWQADLSPEATLKTAKVAWLIADNTGTPLLALNDQGQTVWKGTRDPFAAVVPNAESQITVNLRYAGQYADAETGLYYNGFRYYDPLTGRYLQPDPLGLSGGLNSYVYALNNPLSYIDPEGQFPLIALLKPMAYFVGGWAASEAMDYLFSYLPDNECNPLLSPRNWAQTMSDIIPAGAVYRGIRSAYKGIGSGYKVWKGRGVNPNLGSVPALKPTITVNMNKQRKHIPGTNENKTANMGKSDKRSLISPNLDVQKLVNNYAGSGSQVGKITKGNPGYKERIYANEVIGKYYNTKTEKFEETTSFLIHYSKNDVHIVPARPKK</sequence>
<dbReference type="PANTHER" id="PTHR32305:SF15">
    <property type="entry name" value="PROTEIN RHSA-RELATED"/>
    <property type="match status" value="1"/>
</dbReference>
<reference evidence="5" key="1">
    <citation type="submission" date="2016-10" db="EMBL/GenBank/DDBJ databases">
        <authorList>
            <person name="Varghese N."/>
            <person name="Submissions S."/>
        </authorList>
    </citation>
    <scope>NUCLEOTIDE SEQUENCE [LARGE SCALE GENOMIC DNA]</scope>
    <source>
        <strain evidence="5">8N4</strain>
    </source>
</reference>
<evidence type="ECO:0000313" key="5">
    <source>
        <dbReference type="Proteomes" id="UP000242515"/>
    </source>
</evidence>
<dbReference type="STRING" id="988801.SAMN05216522_106117"/>
<dbReference type="Gene3D" id="2.180.10.10">
    <property type="entry name" value="RHS repeat-associated core"/>
    <property type="match status" value="3"/>
</dbReference>
<protein>
    <submittedName>
        <fullName evidence="4">RHS repeat-associated core domain-containing protein</fullName>
    </submittedName>
</protein>
<gene>
    <name evidence="4" type="ORF">SAMN05216522_106117</name>
</gene>
<dbReference type="EMBL" id="FOGC01000006">
    <property type="protein sequence ID" value="SEQ76072.1"/>
    <property type="molecule type" value="Genomic_DNA"/>
</dbReference>
<evidence type="ECO:0000256" key="1">
    <source>
        <dbReference type="ARBA" id="ARBA00022737"/>
    </source>
</evidence>
<evidence type="ECO:0000259" key="2">
    <source>
        <dbReference type="Pfam" id="PF15542"/>
    </source>
</evidence>
<name>A0A1H9INL3_9GAMM</name>
<dbReference type="SUPFAM" id="SSF101898">
    <property type="entry name" value="NHL repeat"/>
    <property type="match status" value="1"/>
</dbReference>
<dbReference type="Pfam" id="PF05593">
    <property type="entry name" value="RHS_repeat"/>
    <property type="match status" value="5"/>
</dbReference>
<dbReference type="Proteomes" id="UP000242515">
    <property type="component" value="Unassembled WGS sequence"/>
</dbReference>
<feature type="domain" description="Teneurin-like YD-shell" evidence="3">
    <location>
        <begin position="440"/>
        <end position="613"/>
    </location>
</feature>
<dbReference type="InterPro" id="IPR056823">
    <property type="entry name" value="TEN-like_YD-shell"/>
</dbReference>
<feature type="domain" description="Teneurin-like YD-shell" evidence="3">
    <location>
        <begin position="1117"/>
        <end position="1193"/>
    </location>
</feature>
<keyword evidence="5" id="KW-1185">Reference proteome</keyword>
<dbReference type="InterPro" id="IPR006530">
    <property type="entry name" value="YD"/>
</dbReference>
<feature type="domain" description="Bacterial toxin 50" evidence="2">
    <location>
        <begin position="1316"/>
        <end position="1415"/>
    </location>
</feature>
<evidence type="ECO:0000259" key="3">
    <source>
        <dbReference type="Pfam" id="PF25023"/>
    </source>
</evidence>
<dbReference type="Pfam" id="PF15542">
    <property type="entry name" value="Ntox50"/>
    <property type="match status" value="1"/>
</dbReference>
<organism evidence="4 5">
    <name type="scientific">Rosenbergiella nectarea</name>
    <dbReference type="NCBI Taxonomy" id="988801"/>
    <lineage>
        <taxon>Bacteria</taxon>
        <taxon>Pseudomonadati</taxon>
        <taxon>Pseudomonadota</taxon>
        <taxon>Gammaproteobacteria</taxon>
        <taxon>Enterobacterales</taxon>
        <taxon>Erwiniaceae</taxon>
        <taxon>Rosenbergiella</taxon>
    </lineage>
</organism>
<dbReference type="NCBIfam" id="TIGR03696">
    <property type="entry name" value="Rhs_assc_core"/>
    <property type="match status" value="1"/>
</dbReference>
<dbReference type="InterPro" id="IPR031325">
    <property type="entry name" value="RHS_repeat"/>
</dbReference>
<evidence type="ECO:0000313" key="4">
    <source>
        <dbReference type="EMBL" id="SEQ76072.1"/>
    </source>
</evidence>
<keyword evidence="1" id="KW-0677">Repeat</keyword>
<proteinExistence type="predicted"/>
<dbReference type="InterPro" id="IPR029100">
    <property type="entry name" value="Ntox50"/>
</dbReference>